<evidence type="ECO:0000313" key="2">
    <source>
        <dbReference type="Proteomes" id="UP000051859"/>
    </source>
</evidence>
<organism evidence="1 2">
    <name type="scientific">Pediococcus stilesii</name>
    <dbReference type="NCBI Taxonomy" id="331679"/>
    <lineage>
        <taxon>Bacteria</taxon>
        <taxon>Bacillati</taxon>
        <taxon>Bacillota</taxon>
        <taxon>Bacilli</taxon>
        <taxon>Lactobacillales</taxon>
        <taxon>Lactobacillaceae</taxon>
        <taxon>Pediococcus</taxon>
    </lineage>
</organism>
<dbReference type="Gene3D" id="1.10.4010.10">
    <property type="entry name" value="Type II deoxyuridine triphosphatase"/>
    <property type="match status" value="1"/>
</dbReference>
<dbReference type="SUPFAM" id="SSF101386">
    <property type="entry name" value="all-alpha NTP pyrophosphatases"/>
    <property type="match status" value="1"/>
</dbReference>
<dbReference type="AlphaFoldDB" id="A0A0R2L0I2"/>
<dbReference type="PIRSF" id="PIRSF030140">
    <property type="entry name" value="UCP030140"/>
    <property type="match status" value="1"/>
</dbReference>
<protein>
    <submittedName>
        <fullName evidence="1">dUTPase</fullName>
    </submittedName>
</protein>
<keyword evidence="2" id="KW-1185">Reference proteome</keyword>
<dbReference type="Proteomes" id="UP000051859">
    <property type="component" value="Unassembled WGS sequence"/>
</dbReference>
<dbReference type="STRING" id="331679.IV81_GL000172"/>
<dbReference type="RefSeq" id="WP_057801328.1">
    <property type="nucleotide sequence ID" value="NZ_JQBX01000001.1"/>
</dbReference>
<accession>A0A0R2L0I2</accession>
<dbReference type="CDD" id="cd11527">
    <property type="entry name" value="NTP-PPase_dUTPase"/>
    <property type="match status" value="1"/>
</dbReference>
<proteinExistence type="predicted"/>
<name>A0A0R2L0I2_9LACO</name>
<evidence type="ECO:0000313" key="1">
    <source>
        <dbReference type="EMBL" id="KRN95288.1"/>
    </source>
</evidence>
<reference evidence="1 2" key="1">
    <citation type="journal article" date="2015" name="Genome Announc.">
        <title>Expanding the biotechnology potential of lactobacilli through comparative genomics of 213 strains and associated genera.</title>
        <authorList>
            <person name="Sun Z."/>
            <person name="Harris H.M."/>
            <person name="McCann A."/>
            <person name="Guo C."/>
            <person name="Argimon S."/>
            <person name="Zhang W."/>
            <person name="Yang X."/>
            <person name="Jeffery I.B."/>
            <person name="Cooney J.C."/>
            <person name="Kagawa T.F."/>
            <person name="Liu W."/>
            <person name="Song Y."/>
            <person name="Salvetti E."/>
            <person name="Wrobel A."/>
            <person name="Rasinkangas P."/>
            <person name="Parkhill J."/>
            <person name="Rea M.C."/>
            <person name="O'Sullivan O."/>
            <person name="Ritari J."/>
            <person name="Douillard F.P."/>
            <person name="Paul Ross R."/>
            <person name="Yang R."/>
            <person name="Briner A.E."/>
            <person name="Felis G.E."/>
            <person name="de Vos W.M."/>
            <person name="Barrangou R."/>
            <person name="Klaenhammer T.R."/>
            <person name="Caufield P.W."/>
            <person name="Cui Y."/>
            <person name="Zhang H."/>
            <person name="O'Toole P.W."/>
        </authorList>
    </citation>
    <scope>NUCLEOTIDE SEQUENCE [LARGE SCALE GENOMIC DNA]</scope>
    <source>
        <strain evidence="1 2">DSM 18001</strain>
    </source>
</reference>
<dbReference type="InterPro" id="IPR016947">
    <property type="entry name" value="UCP030140"/>
</dbReference>
<gene>
    <name evidence="1" type="ORF">IV81_GL000172</name>
</gene>
<sequence>MDWAGMLQASVNLDRDIRIKHNLNNSLEDRIQEAYISLDVELAEIANAAEWFKVWKTHRGKRDGDLSVRQTVLNEFVDATDFFLLLANLNQWNHLIVISDEELDKFKSDSRNLDLSLMYLNVKKMLYSAYAYNRSTDYVHAWHMFMKLGIQGLQYSPEEIQDSFFQKNQVNHQRQKNNY</sequence>
<dbReference type="InterPro" id="IPR014871">
    <property type="entry name" value="dUTPase/dCTP_pyrophosphatase"/>
</dbReference>
<dbReference type="PATRIC" id="fig|331679.3.peg.174"/>
<comment type="caution">
    <text evidence="1">The sequence shown here is derived from an EMBL/GenBank/DDBJ whole genome shotgun (WGS) entry which is preliminary data.</text>
</comment>
<dbReference type="Pfam" id="PF08761">
    <property type="entry name" value="dUTPase_2"/>
    <property type="match status" value="1"/>
</dbReference>
<dbReference type="EMBL" id="JQBX01000001">
    <property type="protein sequence ID" value="KRN95288.1"/>
    <property type="molecule type" value="Genomic_DNA"/>
</dbReference>